<comment type="subcellular location">
    <subcellularLocation>
        <location evidence="1">Membrane</location>
    </subcellularLocation>
</comment>
<accession>A0A7Y2E556</accession>
<dbReference type="InterPro" id="IPR000184">
    <property type="entry name" value="Bac_surfAg_D15"/>
</dbReference>
<sequence length="841" mass="93790">APAHAQSQGLAAADTIASVTVIGNKTVDAELIRRGFGLPVGSRYSTDGVRQGIRRLYDLGFFNDISVEGNPTETPGGVAITLRVFENPRVGAVEFGGIDHFNRKKLLGFTGPIVGRMADDRLLAETERHIRRAYAKDGYTRAVIAPRYLPGDSEFRRILYVDVQEGPKMRVEKIEFVGARQINTSKLQGAMEQGTTGFLRKGIYKPELATEDEKLITAEMAKQGFRDGKVLSREVVEGSSHDRLVLKIEIDEGPRYYVGSVKWEGNEIIPAPLLYSLTQTESGAVFNQEKIDETRQKAYEVYAERGHIYLNIRPDFAAQDSTVDITFRVIEGEPSRIHDIIIAGNTRTKERVIRRQLAIRPGDLFRQSALVRSNRELQQLGFFADLGLDTRPVPNSNDIDLVFNVKERQVGTASAGAGLSSSAGLTGFMELGHNNLFGNGQSLQLRMERGGRRNNAEVSFTEPWFMGTPTTVGVDLFSTNRIFRSSTLDLEIKRAGGAIRVGRPLPLAYTRLFASYRLESQSIVDESLDIESSDRAFVTGFRLNREDALTSSFALRLSRNSSDHALYPTAGSVTSLRGEITGGPLGGDQVLQKYEFDHKHYFKTIDLQGWKPVLMFRPRVGAIGGAFRDKGFFPDSFVIDEDVAKLYETGSGVVDSLEIFGSKIPIELPVVPSHYLEYVPETNELFRLGGINFDPLRGYDDFEIIPPSNRNVRFDLFETVNVTTDSTGAVTDSSSTFNSVQQNVYFPGGRYMLAFSTEWQFPIADPLHALLFMDVGGTWNEVKDFRWSDLRRSAGMGFRMEVPLIGLLGLDFGYGFDRLNETTGRYDGEGWQTHFQFGRIF</sequence>
<proteinExistence type="predicted"/>
<evidence type="ECO:0000313" key="11">
    <source>
        <dbReference type="Proteomes" id="UP000547674"/>
    </source>
</evidence>
<dbReference type="AlphaFoldDB" id="A0A7Y2E556"/>
<dbReference type="Pfam" id="PF01103">
    <property type="entry name" value="Omp85"/>
    <property type="match status" value="2"/>
</dbReference>
<dbReference type="Pfam" id="PF07244">
    <property type="entry name" value="POTRA"/>
    <property type="match status" value="4"/>
</dbReference>
<dbReference type="Gene3D" id="3.10.20.310">
    <property type="entry name" value="membrane protein fhac"/>
    <property type="match status" value="4"/>
</dbReference>
<evidence type="ECO:0000256" key="4">
    <source>
        <dbReference type="ARBA" id="ARBA00022729"/>
    </source>
</evidence>
<keyword evidence="5" id="KW-0677">Repeat</keyword>
<keyword evidence="3" id="KW-0812">Transmembrane</keyword>
<dbReference type="PIRSF" id="PIRSF006076">
    <property type="entry name" value="OM_assembly_OMP85"/>
    <property type="match status" value="1"/>
</dbReference>
<keyword evidence="2" id="KW-1134">Transmembrane beta strand</keyword>
<evidence type="ECO:0000259" key="9">
    <source>
        <dbReference type="PROSITE" id="PS51779"/>
    </source>
</evidence>
<evidence type="ECO:0000256" key="3">
    <source>
        <dbReference type="ARBA" id="ARBA00022692"/>
    </source>
</evidence>
<dbReference type="InterPro" id="IPR039910">
    <property type="entry name" value="D15-like"/>
</dbReference>
<keyword evidence="4" id="KW-0732">Signal</keyword>
<dbReference type="PANTHER" id="PTHR12815">
    <property type="entry name" value="SORTING AND ASSEMBLY MACHINERY SAMM50 PROTEIN FAMILY MEMBER"/>
    <property type="match status" value="1"/>
</dbReference>
<evidence type="ECO:0000256" key="7">
    <source>
        <dbReference type="ARBA" id="ARBA00023237"/>
    </source>
</evidence>
<feature type="domain" description="POTRA" evidence="9">
    <location>
        <begin position="14"/>
        <end position="87"/>
    </location>
</feature>
<evidence type="ECO:0000313" key="10">
    <source>
        <dbReference type="EMBL" id="NNF05321.1"/>
    </source>
</evidence>
<evidence type="ECO:0000256" key="8">
    <source>
        <dbReference type="NCBIfam" id="TIGR03303"/>
    </source>
</evidence>
<dbReference type="PROSITE" id="PS51779">
    <property type="entry name" value="POTRA"/>
    <property type="match status" value="2"/>
</dbReference>
<evidence type="ECO:0000256" key="1">
    <source>
        <dbReference type="ARBA" id="ARBA00004370"/>
    </source>
</evidence>
<dbReference type="PANTHER" id="PTHR12815:SF47">
    <property type="entry name" value="TRANSLOCATION AND ASSEMBLY MODULE SUBUNIT TAMA"/>
    <property type="match status" value="1"/>
</dbReference>
<keyword evidence="6" id="KW-0472">Membrane</keyword>
<reference evidence="10 11" key="1">
    <citation type="submission" date="2020-03" db="EMBL/GenBank/DDBJ databases">
        <title>Metabolic flexibility allows generalist bacteria to become dominant in a frequently disturbed ecosystem.</title>
        <authorList>
            <person name="Chen Y.-J."/>
            <person name="Leung P.M."/>
            <person name="Bay S.K."/>
            <person name="Hugenholtz P."/>
            <person name="Kessler A.J."/>
            <person name="Shelley G."/>
            <person name="Waite D.W."/>
            <person name="Cook P.L."/>
            <person name="Greening C."/>
        </authorList>
    </citation>
    <scope>NUCLEOTIDE SEQUENCE [LARGE SCALE GENOMIC DNA]</scope>
    <source>
        <strain evidence="10">SS_bin_28</strain>
    </source>
</reference>
<keyword evidence="7" id="KW-0998">Cell outer membrane</keyword>
<dbReference type="GO" id="GO:0071709">
    <property type="term" value="P:membrane assembly"/>
    <property type="evidence" value="ECO:0007669"/>
    <property type="project" value="InterPro"/>
</dbReference>
<dbReference type="Gene3D" id="2.40.160.50">
    <property type="entry name" value="membrane protein fhac: a member of the omp85/tpsb transporter family"/>
    <property type="match status" value="1"/>
</dbReference>
<dbReference type="InterPro" id="IPR023707">
    <property type="entry name" value="OM_assembly_BamA"/>
</dbReference>
<dbReference type="Proteomes" id="UP000547674">
    <property type="component" value="Unassembled WGS sequence"/>
</dbReference>
<evidence type="ECO:0000256" key="2">
    <source>
        <dbReference type="ARBA" id="ARBA00022452"/>
    </source>
</evidence>
<comment type="caution">
    <text evidence="10">The sequence shown here is derived from an EMBL/GenBank/DDBJ whole genome shotgun (WGS) entry which is preliminary data.</text>
</comment>
<protein>
    <recommendedName>
        <fullName evidence="8">Outer membrane protein assembly factor BamA</fullName>
    </recommendedName>
</protein>
<organism evidence="10 11">
    <name type="scientific">Eiseniibacteriota bacterium</name>
    <dbReference type="NCBI Taxonomy" id="2212470"/>
    <lineage>
        <taxon>Bacteria</taxon>
        <taxon>Candidatus Eiseniibacteriota</taxon>
    </lineage>
</organism>
<gene>
    <name evidence="10" type="primary">bamA</name>
    <name evidence="10" type="ORF">HKN21_01040</name>
</gene>
<dbReference type="InterPro" id="IPR034746">
    <property type="entry name" value="POTRA"/>
</dbReference>
<feature type="non-terminal residue" evidence="10">
    <location>
        <position position="1"/>
    </location>
</feature>
<dbReference type="EMBL" id="JABDJR010000034">
    <property type="protein sequence ID" value="NNF05321.1"/>
    <property type="molecule type" value="Genomic_DNA"/>
</dbReference>
<dbReference type="NCBIfam" id="TIGR03303">
    <property type="entry name" value="OM_YaeT"/>
    <property type="match status" value="1"/>
</dbReference>
<dbReference type="InterPro" id="IPR010827">
    <property type="entry name" value="BamA/TamA_POTRA"/>
</dbReference>
<evidence type="ECO:0000256" key="6">
    <source>
        <dbReference type="ARBA" id="ARBA00023136"/>
    </source>
</evidence>
<feature type="domain" description="POTRA" evidence="9">
    <location>
        <begin position="335"/>
        <end position="408"/>
    </location>
</feature>
<evidence type="ECO:0000256" key="5">
    <source>
        <dbReference type="ARBA" id="ARBA00022737"/>
    </source>
</evidence>
<name>A0A7Y2E556_UNCEI</name>
<dbReference type="GO" id="GO:0009279">
    <property type="term" value="C:cell outer membrane"/>
    <property type="evidence" value="ECO:0007669"/>
    <property type="project" value="UniProtKB-UniRule"/>
</dbReference>